<keyword evidence="2" id="KW-1185">Reference proteome</keyword>
<sequence length="351" mass="38365">MSIASLTARHVFGIKGDVADNICYLDEQTIVFPTGSNCILYNIDQKSQRFIPGTDKSPGITAMAVSPNRRYVAIAERSEKAIITIYDLHTLRKRKVLTYPDGAATEYVSLAFSPDSKYLISQGGKPDWILLYWTWEKAKVMASAKATNQTNSPVHQISFNPQDNTQLCVVGQGIFKLFRYSEGNLKQFAFQKLDPQNFLSHAWLSDEKIVAGTDTGRLLLFESGELRNELHVTGAASPAVKTGGMTAIPEADSSQDLLPKVTSIAAFSKGFVCSGGAGFVHLFEKTDEKDGFKKTREIKVPVDSQSPDPQASIANQIISTLTVSPSEETLVCSTKANQMYSITMSSADLGK</sequence>
<dbReference type="OrthoDB" id="10251741at2759"/>
<dbReference type="AlphaFoldDB" id="A0A7D9IFT0"/>
<dbReference type="InterPro" id="IPR015943">
    <property type="entry name" value="WD40/YVTN_repeat-like_dom_sf"/>
</dbReference>
<dbReference type="PANTHER" id="PTHR32215:SF0">
    <property type="entry name" value="CILIA- AND FLAGELLA-ASSOCIATED PROTEIN 57"/>
    <property type="match status" value="1"/>
</dbReference>
<name>A0A7D9IFT0_PARCT</name>
<dbReference type="EMBL" id="CACRXK020005006">
    <property type="protein sequence ID" value="CAB4004810.1"/>
    <property type="molecule type" value="Genomic_DNA"/>
</dbReference>
<reference evidence="1" key="1">
    <citation type="submission" date="2020-04" db="EMBL/GenBank/DDBJ databases">
        <authorList>
            <person name="Alioto T."/>
            <person name="Alioto T."/>
            <person name="Gomez Garrido J."/>
        </authorList>
    </citation>
    <scope>NUCLEOTIDE SEQUENCE</scope>
    <source>
        <strain evidence="1">A484AB</strain>
    </source>
</reference>
<organism evidence="1 2">
    <name type="scientific">Paramuricea clavata</name>
    <name type="common">Red gorgonian</name>
    <name type="synonym">Violescent sea-whip</name>
    <dbReference type="NCBI Taxonomy" id="317549"/>
    <lineage>
        <taxon>Eukaryota</taxon>
        <taxon>Metazoa</taxon>
        <taxon>Cnidaria</taxon>
        <taxon>Anthozoa</taxon>
        <taxon>Octocorallia</taxon>
        <taxon>Malacalcyonacea</taxon>
        <taxon>Plexauridae</taxon>
        <taxon>Paramuricea</taxon>
    </lineage>
</organism>
<proteinExistence type="predicted"/>
<evidence type="ECO:0000313" key="2">
    <source>
        <dbReference type="Proteomes" id="UP001152795"/>
    </source>
</evidence>
<dbReference type="InterPro" id="IPR052993">
    <property type="entry name" value="CFA-57"/>
</dbReference>
<dbReference type="SUPFAM" id="SSF50978">
    <property type="entry name" value="WD40 repeat-like"/>
    <property type="match status" value="1"/>
</dbReference>
<comment type="caution">
    <text evidence="1">The sequence shown here is derived from an EMBL/GenBank/DDBJ whole genome shotgun (WGS) entry which is preliminary data.</text>
</comment>
<dbReference type="FunFam" id="2.130.10.10:FF:000357">
    <property type="entry name" value="Cilia and flagella associated protein 57"/>
    <property type="match status" value="1"/>
</dbReference>
<keyword evidence="1" id="KW-0969">Cilium</keyword>
<protein>
    <submittedName>
        <fullName evidence="1">Cilia- and flagella-associated 57-like</fullName>
    </submittedName>
</protein>
<dbReference type="Gene3D" id="2.130.10.10">
    <property type="entry name" value="YVTN repeat-like/Quinoprotein amine dehydrogenase"/>
    <property type="match status" value="1"/>
</dbReference>
<keyword evidence="1" id="KW-0966">Cell projection</keyword>
<evidence type="ECO:0000313" key="1">
    <source>
        <dbReference type="EMBL" id="CAB4004810.1"/>
    </source>
</evidence>
<accession>A0A7D9IFT0</accession>
<gene>
    <name evidence="1" type="ORF">PACLA_8A056598</name>
</gene>
<keyword evidence="1" id="KW-0282">Flagellum</keyword>
<dbReference type="InterPro" id="IPR036322">
    <property type="entry name" value="WD40_repeat_dom_sf"/>
</dbReference>
<feature type="non-terminal residue" evidence="1">
    <location>
        <position position="351"/>
    </location>
</feature>
<dbReference type="Proteomes" id="UP001152795">
    <property type="component" value="Unassembled WGS sequence"/>
</dbReference>
<dbReference type="PANTHER" id="PTHR32215">
    <property type="entry name" value="CILIA- AND FLAGELLA-ASSOCIATED PROTEIN 57"/>
    <property type="match status" value="1"/>
</dbReference>